<comment type="caution">
    <text evidence="1">The sequence shown here is derived from an EMBL/GenBank/DDBJ whole genome shotgun (WGS) entry which is preliminary data.</text>
</comment>
<evidence type="ECO:0000313" key="1">
    <source>
        <dbReference type="EMBL" id="ODH27884.1"/>
    </source>
</evidence>
<dbReference type="VEuPathDB" id="FungiDB:PABG_12306"/>
<reference evidence="1 2" key="1">
    <citation type="submission" date="2016-06" db="EMBL/GenBank/DDBJ databases">
        <authorList>
            <person name="Kjaerup R.B."/>
            <person name="Dalgaard T.S."/>
            <person name="Juul-Madsen H.R."/>
        </authorList>
    </citation>
    <scope>NUCLEOTIDE SEQUENCE [LARGE SCALE GENOMIC DNA]</scope>
    <source>
        <strain evidence="1 2">Pb300</strain>
    </source>
</reference>
<organism evidence="1 2">
    <name type="scientific">Paracoccidioides brasiliensis</name>
    <dbReference type="NCBI Taxonomy" id="121759"/>
    <lineage>
        <taxon>Eukaryota</taxon>
        <taxon>Fungi</taxon>
        <taxon>Dikarya</taxon>
        <taxon>Ascomycota</taxon>
        <taxon>Pezizomycotina</taxon>
        <taxon>Eurotiomycetes</taxon>
        <taxon>Eurotiomycetidae</taxon>
        <taxon>Onygenales</taxon>
        <taxon>Ajellomycetaceae</taxon>
        <taxon>Paracoccidioides</taxon>
    </lineage>
</organism>
<dbReference type="Proteomes" id="UP000242814">
    <property type="component" value="Unassembled WGS sequence"/>
</dbReference>
<dbReference type="VEuPathDB" id="FungiDB:PADG_12335"/>
<protein>
    <submittedName>
        <fullName evidence="1">Uncharacterized protein</fullName>
    </submittedName>
</protein>
<name>A0A1D2JE55_PARBR</name>
<dbReference type="AlphaFoldDB" id="A0A1D2JE55"/>
<accession>A0A1D2JE55</accession>
<gene>
    <name evidence="1" type="ORF">ACO22_04053</name>
</gene>
<dbReference type="EMBL" id="LZYO01000154">
    <property type="protein sequence ID" value="ODH27884.1"/>
    <property type="molecule type" value="Genomic_DNA"/>
</dbReference>
<evidence type="ECO:0000313" key="2">
    <source>
        <dbReference type="Proteomes" id="UP000242814"/>
    </source>
</evidence>
<proteinExistence type="predicted"/>
<sequence>MPTQTRVQHWPVLQSREVSALSWEDVYRLSASHMQLTDSMPGTGQRSQRAAHHHTYQQEGKAVGIEDEMERCNQQDRNIHMDDRGDSGDVEEIGYRKIARHWCPQVGKPSMAMKTARDNVEALGKI</sequence>